<evidence type="ECO:0000256" key="5">
    <source>
        <dbReference type="ARBA" id="ARBA00023136"/>
    </source>
</evidence>
<comment type="similarity">
    <text evidence="2">Belongs to the autoinducer-2 exporter (AI-2E) (TC 2.A.86) family.</text>
</comment>
<dbReference type="EMBL" id="JACDXW010000001">
    <property type="protein sequence ID" value="MCB5362374.1"/>
    <property type="molecule type" value="Genomic_DNA"/>
</dbReference>
<comment type="caution">
    <text evidence="7">The sequence shown here is derived from an EMBL/GenBank/DDBJ whole genome shotgun (WGS) entry which is preliminary data.</text>
</comment>
<evidence type="ECO:0000256" key="2">
    <source>
        <dbReference type="ARBA" id="ARBA00009773"/>
    </source>
</evidence>
<keyword evidence="5 6" id="KW-0472">Membrane</keyword>
<keyword evidence="3 6" id="KW-0812">Transmembrane</keyword>
<evidence type="ECO:0000256" key="4">
    <source>
        <dbReference type="ARBA" id="ARBA00022989"/>
    </source>
</evidence>
<sequence length="350" mass="38241">MNDRRLHFRTFMVLLIIVTLAFIWLLLPYYGAIFWGAILAISFMPLHRKLQSRFPRSPNLTALGTVLICLLIVILPLILLASSLLKEGIELYNRMEGGQLNLGSYFDQVVNALPPGLHSLLDRFGLTDIFSIQEKLSSSMLQASRFLASHAVNIGQNTFGFVVSLGIMLYLLFFLFRDGAQLMRKIISVVPLSNPHKQLLIRKFVAVVRATLKGNIVVAATQGALGGLIFWVLGIQSALLWGVVMAFLSLLPAVGAALIWLPVAIYYLVTGDILHGIILAAYGVLVIGLVDNVLRPVLVGKDTKMPDYVILISTLGGLTTFGLNGFVIGPLIAALFMAVWALLPSASQES</sequence>
<evidence type="ECO:0000256" key="3">
    <source>
        <dbReference type="ARBA" id="ARBA00022692"/>
    </source>
</evidence>
<feature type="transmembrane region" description="Helical" evidence="6">
    <location>
        <begin position="60"/>
        <end position="85"/>
    </location>
</feature>
<dbReference type="PANTHER" id="PTHR21716">
    <property type="entry name" value="TRANSMEMBRANE PROTEIN"/>
    <property type="match status" value="1"/>
</dbReference>
<name>A0ABS8C969_9BURK</name>
<evidence type="ECO:0000256" key="1">
    <source>
        <dbReference type="ARBA" id="ARBA00004141"/>
    </source>
</evidence>
<dbReference type="Pfam" id="PF01594">
    <property type="entry name" value="AI-2E_transport"/>
    <property type="match status" value="1"/>
</dbReference>
<dbReference type="RefSeq" id="WP_226952612.1">
    <property type="nucleotide sequence ID" value="NZ_JACDXW010000001.1"/>
</dbReference>
<proteinExistence type="inferred from homology"/>
<feature type="transmembrane region" description="Helical" evidence="6">
    <location>
        <begin position="310"/>
        <end position="343"/>
    </location>
</feature>
<feature type="transmembrane region" description="Helical" evidence="6">
    <location>
        <begin position="273"/>
        <end position="290"/>
    </location>
</feature>
<evidence type="ECO:0000313" key="8">
    <source>
        <dbReference type="Proteomes" id="UP000776983"/>
    </source>
</evidence>
<evidence type="ECO:0000256" key="6">
    <source>
        <dbReference type="SAM" id="Phobius"/>
    </source>
</evidence>
<reference evidence="7 8" key="1">
    <citation type="submission" date="2020-07" db="EMBL/GenBank/DDBJ databases">
        <title>Pusillimonas sp. nov., isolated from poultry manure in Taiwan.</title>
        <authorList>
            <person name="Lin S.-Y."/>
            <person name="Tang Y.-S."/>
            <person name="Young C.-C."/>
        </authorList>
    </citation>
    <scope>NUCLEOTIDE SEQUENCE [LARGE SCALE GENOMIC DNA]</scope>
    <source>
        <strain evidence="7 8">CC-YST705</strain>
    </source>
</reference>
<comment type="subcellular location">
    <subcellularLocation>
        <location evidence="1">Membrane</location>
        <topology evidence="1">Multi-pass membrane protein</topology>
    </subcellularLocation>
</comment>
<keyword evidence="8" id="KW-1185">Reference proteome</keyword>
<organism evidence="7 8">
    <name type="scientific">Mesopusillimonas faecipullorum</name>
    <dbReference type="NCBI Taxonomy" id="2755040"/>
    <lineage>
        <taxon>Bacteria</taxon>
        <taxon>Pseudomonadati</taxon>
        <taxon>Pseudomonadota</taxon>
        <taxon>Betaproteobacteria</taxon>
        <taxon>Burkholderiales</taxon>
        <taxon>Alcaligenaceae</taxon>
        <taxon>Mesopusillimonas</taxon>
    </lineage>
</organism>
<feature type="transmembrane region" description="Helical" evidence="6">
    <location>
        <begin position="7"/>
        <end position="26"/>
    </location>
</feature>
<protein>
    <submittedName>
        <fullName evidence="7">AI-2E family transporter</fullName>
    </submittedName>
</protein>
<keyword evidence="4 6" id="KW-1133">Transmembrane helix</keyword>
<gene>
    <name evidence="7" type="ORF">H0484_01195</name>
</gene>
<feature type="transmembrane region" description="Helical" evidence="6">
    <location>
        <begin position="158"/>
        <end position="176"/>
    </location>
</feature>
<dbReference type="PANTHER" id="PTHR21716:SF4">
    <property type="entry name" value="TRANSMEMBRANE PROTEIN 245"/>
    <property type="match status" value="1"/>
</dbReference>
<feature type="transmembrane region" description="Helical" evidence="6">
    <location>
        <begin position="239"/>
        <end position="261"/>
    </location>
</feature>
<dbReference type="InterPro" id="IPR002549">
    <property type="entry name" value="AI-2E-like"/>
</dbReference>
<accession>A0ABS8C969</accession>
<feature type="transmembrane region" description="Helical" evidence="6">
    <location>
        <begin position="212"/>
        <end position="233"/>
    </location>
</feature>
<evidence type="ECO:0000313" key="7">
    <source>
        <dbReference type="EMBL" id="MCB5362374.1"/>
    </source>
</evidence>
<dbReference type="Proteomes" id="UP000776983">
    <property type="component" value="Unassembled WGS sequence"/>
</dbReference>